<protein>
    <submittedName>
        <fullName evidence="3">Lactonase, 7-bladed beta-propeller-domain-containing protein</fullName>
    </submittedName>
</protein>
<dbReference type="AlphaFoldDB" id="A0A5N6Z0W8"/>
<dbReference type="Proteomes" id="UP000327118">
    <property type="component" value="Unassembled WGS sequence"/>
</dbReference>
<evidence type="ECO:0000313" key="4">
    <source>
        <dbReference type="Proteomes" id="UP000327118"/>
    </source>
</evidence>
<evidence type="ECO:0000256" key="1">
    <source>
        <dbReference type="ARBA" id="ARBA00005564"/>
    </source>
</evidence>
<organism evidence="3 4">
    <name type="scientific">Aspergillus coremiiformis</name>
    <dbReference type="NCBI Taxonomy" id="138285"/>
    <lineage>
        <taxon>Eukaryota</taxon>
        <taxon>Fungi</taxon>
        <taxon>Dikarya</taxon>
        <taxon>Ascomycota</taxon>
        <taxon>Pezizomycotina</taxon>
        <taxon>Eurotiomycetes</taxon>
        <taxon>Eurotiomycetidae</taxon>
        <taxon>Eurotiales</taxon>
        <taxon>Aspergillaceae</taxon>
        <taxon>Aspergillus</taxon>
        <taxon>Aspergillus subgen. Circumdati</taxon>
    </lineage>
</organism>
<dbReference type="PANTHER" id="PTHR30344">
    <property type="entry name" value="6-PHOSPHOGLUCONOLACTONASE-RELATED"/>
    <property type="match status" value="1"/>
</dbReference>
<keyword evidence="2" id="KW-0732">Signal</keyword>
<dbReference type="InterPro" id="IPR015943">
    <property type="entry name" value="WD40/YVTN_repeat-like_dom_sf"/>
</dbReference>
<dbReference type="OrthoDB" id="9972196at2759"/>
<accession>A0A5N6Z0W8</accession>
<evidence type="ECO:0000256" key="2">
    <source>
        <dbReference type="SAM" id="SignalP"/>
    </source>
</evidence>
<evidence type="ECO:0000313" key="3">
    <source>
        <dbReference type="EMBL" id="KAE8351311.1"/>
    </source>
</evidence>
<reference evidence="4" key="1">
    <citation type="submission" date="2019-04" db="EMBL/GenBank/DDBJ databases">
        <title>Friends and foes A comparative genomics studyof 23 Aspergillus species from section Flavi.</title>
        <authorList>
            <consortium name="DOE Joint Genome Institute"/>
            <person name="Kjaerbolling I."/>
            <person name="Vesth T."/>
            <person name="Frisvad J.C."/>
            <person name="Nybo J.L."/>
            <person name="Theobald S."/>
            <person name="Kildgaard S."/>
            <person name="Isbrandt T."/>
            <person name="Kuo A."/>
            <person name="Sato A."/>
            <person name="Lyhne E.K."/>
            <person name="Kogle M.E."/>
            <person name="Wiebenga A."/>
            <person name="Kun R.S."/>
            <person name="Lubbers R.J."/>
            <person name="Makela M.R."/>
            <person name="Barry K."/>
            <person name="Chovatia M."/>
            <person name="Clum A."/>
            <person name="Daum C."/>
            <person name="Haridas S."/>
            <person name="He G."/>
            <person name="LaButti K."/>
            <person name="Lipzen A."/>
            <person name="Mondo S."/>
            <person name="Riley R."/>
            <person name="Salamov A."/>
            <person name="Simmons B.A."/>
            <person name="Magnuson J.K."/>
            <person name="Henrissat B."/>
            <person name="Mortensen U.H."/>
            <person name="Larsen T.O."/>
            <person name="Devries R.P."/>
            <person name="Grigoriev I.V."/>
            <person name="Machida M."/>
            <person name="Baker S.E."/>
            <person name="Andersen M.R."/>
        </authorList>
    </citation>
    <scope>NUCLEOTIDE SEQUENCE [LARGE SCALE GENOMIC DNA]</scope>
    <source>
        <strain evidence="4">CBS 553.77</strain>
    </source>
</reference>
<proteinExistence type="inferred from homology"/>
<dbReference type="Gene3D" id="2.130.10.10">
    <property type="entry name" value="YVTN repeat-like/Quinoprotein amine dehydrogenase"/>
    <property type="match status" value="1"/>
</dbReference>
<dbReference type="Pfam" id="PF10282">
    <property type="entry name" value="Lactonase"/>
    <property type="match status" value="1"/>
</dbReference>
<name>A0A5N6Z0W8_9EURO</name>
<keyword evidence="4" id="KW-1185">Reference proteome</keyword>
<comment type="similarity">
    <text evidence="1">Belongs to the cycloisomerase 2 family.</text>
</comment>
<dbReference type="EMBL" id="ML739177">
    <property type="protein sequence ID" value="KAE8351311.1"/>
    <property type="molecule type" value="Genomic_DNA"/>
</dbReference>
<sequence>MFLQSFFALSLALPTLSSAAKIYATHYDGNVYFLDTSGDSNNLELKKAVSLTACGGTQGSPSSLNADPARGLLWCTGEGTPGVLAALEVQQNGELKEMFKTETLGGGVNSALFGKDNQFLAIAHYGAAAISVYKVPFTNNETAKPVQVVNFPKLANATDKEGVSKPHQVFLDPTSKFLLSPDLGLNKVHVFKIDQDSGNLDICENSAIHFAPGSGPRYGVFVKTNLGQHKRQIRGLHREWQTKRQGDSSFLYTVNERNGRLCKFSVSYPNNACPVFTEVDCFVPYPGEKLPNENATLAQVHAAGSTLHISVRKDHKFKQADSLVTLDLTRNVTRGSVTDDNLFSSGGLTPRSFVINKAGDLVAVANQDSSTVVIIKRDPQTGKLQKELTSQVVGQVPEEGKWGGLSSIVWYE</sequence>
<feature type="chain" id="PRO_5025052392" evidence="2">
    <location>
        <begin position="20"/>
        <end position="412"/>
    </location>
</feature>
<dbReference type="InterPro" id="IPR050282">
    <property type="entry name" value="Cycloisomerase_2"/>
</dbReference>
<dbReference type="InterPro" id="IPR019405">
    <property type="entry name" value="Lactonase_7-beta_prop"/>
</dbReference>
<dbReference type="SUPFAM" id="SSF75011">
    <property type="entry name" value="3-carboxy-cis,cis-mucoante lactonizing enzyme"/>
    <property type="match status" value="1"/>
</dbReference>
<dbReference type="PANTHER" id="PTHR30344:SF1">
    <property type="entry name" value="6-PHOSPHOGLUCONOLACTONASE"/>
    <property type="match status" value="1"/>
</dbReference>
<feature type="signal peptide" evidence="2">
    <location>
        <begin position="1"/>
        <end position="19"/>
    </location>
</feature>
<dbReference type="GO" id="GO:0017057">
    <property type="term" value="F:6-phosphogluconolactonase activity"/>
    <property type="evidence" value="ECO:0007669"/>
    <property type="project" value="TreeGrafter"/>
</dbReference>
<gene>
    <name evidence="3" type="ORF">BDV28DRAFT_22357</name>
</gene>